<gene>
    <name evidence="7" type="ORF">FIBSPDRAFT_1050670</name>
</gene>
<dbReference type="AlphaFoldDB" id="A0A166AII8"/>
<protein>
    <recommendedName>
        <fullName evidence="2 5">peptidylprolyl isomerase</fullName>
        <ecNumber evidence="2 5">5.2.1.8</ecNumber>
    </recommendedName>
</protein>
<dbReference type="PROSITE" id="PS50059">
    <property type="entry name" value="FKBP_PPIASE"/>
    <property type="match status" value="1"/>
</dbReference>
<dbReference type="Gene3D" id="3.10.50.40">
    <property type="match status" value="1"/>
</dbReference>
<proteinExistence type="predicted"/>
<feature type="domain" description="PPIase FKBP-type" evidence="6">
    <location>
        <begin position="24"/>
        <end position="81"/>
    </location>
</feature>
<reference evidence="7 8" key="1">
    <citation type="journal article" date="2016" name="Mol. Biol. Evol.">
        <title>Comparative Genomics of Early-Diverging Mushroom-Forming Fungi Provides Insights into the Origins of Lignocellulose Decay Capabilities.</title>
        <authorList>
            <person name="Nagy L.G."/>
            <person name="Riley R."/>
            <person name="Tritt A."/>
            <person name="Adam C."/>
            <person name="Daum C."/>
            <person name="Floudas D."/>
            <person name="Sun H."/>
            <person name="Yadav J.S."/>
            <person name="Pangilinan J."/>
            <person name="Larsson K.H."/>
            <person name="Matsuura K."/>
            <person name="Barry K."/>
            <person name="Labutti K."/>
            <person name="Kuo R."/>
            <person name="Ohm R.A."/>
            <person name="Bhattacharya S.S."/>
            <person name="Shirouzu T."/>
            <person name="Yoshinaga Y."/>
            <person name="Martin F.M."/>
            <person name="Grigoriev I.V."/>
            <person name="Hibbett D.S."/>
        </authorList>
    </citation>
    <scope>NUCLEOTIDE SEQUENCE [LARGE SCALE GENOMIC DNA]</scope>
    <source>
        <strain evidence="7 8">CBS 109695</strain>
    </source>
</reference>
<evidence type="ECO:0000313" key="7">
    <source>
        <dbReference type="EMBL" id="KZP11641.1"/>
    </source>
</evidence>
<name>A0A166AII8_9AGAM</name>
<evidence type="ECO:0000256" key="5">
    <source>
        <dbReference type="PROSITE-ProRule" id="PRU00277"/>
    </source>
</evidence>
<evidence type="ECO:0000256" key="4">
    <source>
        <dbReference type="ARBA" id="ARBA00023235"/>
    </source>
</evidence>
<dbReference type="STRING" id="436010.A0A166AII8"/>
<dbReference type="EC" id="5.2.1.8" evidence="2 5"/>
<dbReference type="EMBL" id="KV417660">
    <property type="protein sequence ID" value="KZP11641.1"/>
    <property type="molecule type" value="Genomic_DNA"/>
</dbReference>
<dbReference type="InterPro" id="IPR001179">
    <property type="entry name" value="PPIase_FKBP_dom"/>
</dbReference>
<organism evidence="7 8">
    <name type="scientific">Athelia psychrophila</name>
    <dbReference type="NCBI Taxonomy" id="1759441"/>
    <lineage>
        <taxon>Eukaryota</taxon>
        <taxon>Fungi</taxon>
        <taxon>Dikarya</taxon>
        <taxon>Basidiomycota</taxon>
        <taxon>Agaricomycotina</taxon>
        <taxon>Agaricomycetes</taxon>
        <taxon>Agaricomycetidae</taxon>
        <taxon>Atheliales</taxon>
        <taxon>Atheliaceae</taxon>
        <taxon>Athelia</taxon>
    </lineage>
</organism>
<comment type="catalytic activity">
    <reaction evidence="1 5">
        <text>[protein]-peptidylproline (omega=180) = [protein]-peptidylproline (omega=0)</text>
        <dbReference type="Rhea" id="RHEA:16237"/>
        <dbReference type="Rhea" id="RHEA-COMP:10747"/>
        <dbReference type="Rhea" id="RHEA-COMP:10748"/>
        <dbReference type="ChEBI" id="CHEBI:83833"/>
        <dbReference type="ChEBI" id="CHEBI:83834"/>
        <dbReference type="EC" id="5.2.1.8"/>
    </reaction>
</comment>
<sequence length="89" mass="9391">MSPIKVGVVGLSSTGWASNALAPVGIGQVIKGWDEGLQGMCLNEKRTITIPSDMAYGSRGFGSVIPPNSPLVFTVELVELQSKRSDDDL</sequence>
<dbReference type="GO" id="GO:0003755">
    <property type="term" value="F:peptidyl-prolyl cis-trans isomerase activity"/>
    <property type="evidence" value="ECO:0007669"/>
    <property type="project" value="UniProtKB-KW"/>
</dbReference>
<evidence type="ECO:0000256" key="2">
    <source>
        <dbReference type="ARBA" id="ARBA00013194"/>
    </source>
</evidence>
<keyword evidence="8" id="KW-1185">Reference proteome</keyword>
<dbReference type="OrthoDB" id="1902587at2759"/>
<accession>A0A166AII8</accession>
<evidence type="ECO:0000259" key="6">
    <source>
        <dbReference type="PROSITE" id="PS50059"/>
    </source>
</evidence>
<evidence type="ECO:0000256" key="1">
    <source>
        <dbReference type="ARBA" id="ARBA00000971"/>
    </source>
</evidence>
<keyword evidence="3 5" id="KW-0697">Rotamase</keyword>
<dbReference type="PANTHER" id="PTHR43811">
    <property type="entry name" value="FKBP-TYPE PEPTIDYL-PROLYL CIS-TRANS ISOMERASE FKPA"/>
    <property type="match status" value="1"/>
</dbReference>
<keyword evidence="4 5" id="KW-0413">Isomerase</keyword>
<dbReference type="Pfam" id="PF00254">
    <property type="entry name" value="FKBP_C"/>
    <property type="match status" value="1"/>
</dbReference>
<dbReference type="PANTHER" id="PTHR43811:SF19">
    <property type="entry name" value="39 KDA FK506-BINDING NUCLEAR PROTEIN"/>
    <property type="match status" value="1"/>
</dbReference>
<evidence type="ECO:0000256" key="3">
    <source>
        <dbReference type="ARBA" id="ARBA00023110"/>
    </source>
</evidence>
<dbReference type="Proteomes" id="UP000076532">
    <property type="component" value="Unassembled WGS sequence"/>
</dbReference>
<evidence type="ECO:0000313" key="8">
    <source>
        <dbReference type="Proteomes" id="UP000076532"/>
    </source>
</evidence>
<dbReference type="InterPro" id="IPR046357">
    <property type="entry name" value="PPIase_dom_sf"/>
</dbReference>
<dbReference type="SUPFAM" id="SSF54534">
    <property type="entry name" value="FKBP-like"/>
    <property type="match status" value="1"/>
</dbReference>